<keyword evidence="1" id="KW-0805">Transcription regulation</keyword>
<dbReference type="EMBL" id="JBHSBW010000003">
    <property type="protein sequence ID" value="MFC4209762.1"/>
    <property type="molecule type" value="Genomic_DNA"/>
</dbReference>
<sequence length="164" mass="19323">MEYTSGTDQELLDECSKNSVQAFNTLFDRYSSGLFAYAKKYLKDDFQAEEAMMDVMLWIWNNRLNLKIEGELRFYLFRSVKHATIKQIRKSAAKFMETDILENDLRFSSPAADQALLHQELKNHYHQSIALLSPQRKIAFELSRERKLNACSNRRQAWYICKHG</sequence>
<accession>A0ABV8P709</accession>
<evidence type="ECO:0000259" key="4">
    <source>
        <dbReference type="Pfam" id="PF04542"/>
    </source>
</evidence>
<evidence type="ECO:0000313" key="5">
    <source>
        <dbReference type="EMBL" id="MFC4209762.1"/>
    </source>
</evidence>
<dbReference type="PANTHER" id="PTHR43133">
    <property type="entry name" value="RNA POLYMERASE ECF-TYPE SIGMA FACTO"/>
    <property type="match status" value="1"/>
</dbReference>
<gene>
    <name evidence="5" type="ORF">ACFOWA_01130</name>
</gene>
<evidence type="ECO:0000256" key="3">
    <source>
        <dbReference type="ARBA" id="ARBA00023163"/>
    </source>
</evidence>
<dbReference type="Pfam" id="PF04542">
    <property type="entry name" value="Sigma70_r2"/>
    <property type="match status" value="1"/>
</dbReference>
<dbReference type="Proteomes" id="UP001595789">
    <property type="component" value="Unassembled WGS sequence"/>
</dbReference>
<dbReference type="PANTHER" id="PTHR43133:SF46">
    <property type="entry name" value="RNA POLYMERASE SIGMA-70 FACTOR ECF SUBFAMILY"/>
    <property type="match status" value="1"/>
</dbReference>
<dbReference type="InterPro" id="IPR007627">
    <property type="entry name" value="RNA_pol_sigma70_r2"/>
</dbReference>
<reference evidence="6" key="1">
    <citation type="journal article" date="2019" name="Int. J. Syst. Evol. Microbiol.">
        <title>The Global Catalogue of Microorganisms (GCM) 10K type strain sequencing project: providing services to taxonomists for standard genome sequencing and annotation.</title>
        <authorList>
            <consortium name="The Broad Institute Genomics Platform"/>
            <consortium name="The Broad Institute Genome Sequencing Center for Infectious Disease"/>
            <person name="Wu L."/>
            <person name="Ma J."/>
        </authorList>
    </citation>
    <scope>NUCLEOTIDE SEQUENCE [LARGE SCALE GENOMIC DNA]</scope>
    <source>
        <strain evidence="6">CCM 8691</strain>
    </source>
</reference>
<dbReference type="RefSeq" id="WP_378980992.1">
    <property type="nucleotide sequence ID" value="NZ_JBHSBW010000003.1"/>
</dbReference>
<dbReference type="InterPro" id="IPR039425">
    <property type="entry name" value="RNA_pol_sigma-70-like"/>
</dbReference>
<dbReference type="InterPro" id="IPR013325">
    <property type="entry name" value="RNA_pol_sigma_r2"/>
</dbReference>
<dbReference type="SUPFAM" id="SSF88946">
    <property type="entry name" value="Sigma2 domain of RNA polymerase sigma factors"/>
    <property type="match status" value="1"/>
</dbReference>
<organism evidence="5 6">
    <name type="scientific">Pedobacter lithocola</name>
    <dbReference type="NCBI Taxonomy" id="1908239"/>
    <lineage>
        <taxon>Bacteria</taxon>
        <taxon>Pseudomonadati</taxon>
        <taxon>Bacteroidota</taxon>
        <taxon>Sphingobacteriia</taxon>
        <taxon>Sphingobacteriales</taxon>
        <taxon>Sphingobacteriaceae</taxon>
        <taxon>Pedobacter</taxon>
    </lineage>
</organism>
<evidence type="ECO:0000256" key="1">
    <source>
        <dbReference type="ARBA" id="ARBA00023015"/>
    </source>
</evidence>
<keyword evidence="2" id="KW-0731">Sigma factor</keyword>
<name>A0ABV8P709_9SPHI</name>
<feature type="domain" description="RNA polymerase sigma-70 region 2" evidence="4">
    <location>
        <begin position="26"/>
        <end position="92"/>
    </location>
</feature>
<comment type="caution">
    <text evidence="5">The sequence shown here is derived from an EMBL/GenBank/DDBJ whole genome shotgun (WGS) entry which is preliminary data.</text>
</comment>
<proteinExistence type="predicted"/>
<evidence type="ECO:0000256" key="2">
    <source>
        <dbReference type="ARBA" id="ARBA00023082"/>
    </source>
</evidence>
<dbReference type="Gene3D" id="1.10.1740.10">
    <property type="match status" value="1"/>
</dbReference>
<keyword evidence="6" id="KW-1185">Reference proteome</keyword>
<keyword evidence="3" id="KW-0804">Transcription</keyword>
<protein>
    <submittedName>
        <fullName evidence="5">Sigma factor</fullName>
    </submittedName>
</protein>
<evidence type="ECO:0000313" key="6">
    <source>
        <dbReference type="Proteomes" id="UP001595789"/>
    </source>
</evidence>